<reference evidence="3" key="1">
    <citation type="submission" date="2022-03" db="EMBL/GenBank/DDBJ databases">
        <authorList>
            <person name="Lindestad O."/>
        </authorList>
    </citation>
    <scope>NUCLEOTIDE SEQUENCE</scope>
</reference>
<dbReference type="EMBL" id="CAKXAJ010025603">
    <property type="protein sequence ID" value="CAH2241970.1"/>
    <property type="molecule type" value="Genomic_DNA"/>
</dbReference>
<accession>A0A8S4RXL9</accession>
<dbReference type="EC" id="2.3.1.-" evidence="1"/>
<evidence type="ECO:0000259" key="2">
    <source>
        <dbReference type="PROSITE" id="PS51186"/>
    </source>
</evidence>
<dbReference type="Gene3D" id="3.40.630.30">
    <property type="match status" value="2"/>
</dbReference>
<dbReference type="InterPro" id="IPR013653">
    <property type="entry name" value="GCN5-like_dom"/>
</dbReference>
<proteinExistence type="inferred from homology"/>
<name>A0A8S4RXL9_9NEOP</name>
<dbReference type="OrthoDB" id="7305308at2759"/>
<protein>
    <recommendedName>
        <fullName evidence="1">Glycine N-acyltransferase-like protein</fullName>
        <ecNumber evidence="1">2.3.1.-</ecNumber>
    </recommendedName>
</protein>
<feature type="domain" description="N-acetyltransferase" evidence="2">
    <location>
        <begin position="146"/>
        <end position="282"/>
    </location>
</feature>
<dbReference type="PANTHER" id="PTHR15298:SF1">
    <property type="entry name" value="GLYCINE N-ACYLTRANSFERASE-LIKE PROTEIN"/>
    <property type="match status" value="1"/>
</dbReference>
<sequence length="282" mass="32626">MVPLVEIPRAKWPELRDLFRNGWPDGAVPFCFLDTQIAYPNLDEFCKVKVYSPDGDMTNGFVAVYNTSNTVEAYEVMIQPLQSIEKIEGALTDSKVIDWTRVLCVTSATPVVEECLRRLEKQLGIHGNTEGNKAFKHFLDANSMPFELSSNPPDTYVAELKPEHLHIIDETWTFHSDRSYKFFESLLRNHLTYVLYSTKEDHPLAWVTISWEGALTHLYCIEEHRRKGYAEYIIKCAVNDQLKKGKHVLGYTLVKNVKAQNLFDKLNFRRIGYDTWIDISKE</sequence>
<dbReference type="Proteomes" id="UP000838756">
    <property type="component" value="Unassembled WGS sequence"/>
</dbReference>
<dbReference type="SUPFAM" id="SSF55729">
    <property type="entry name" value="Acyl-CoA N-acyltransferases (Nat)"/>
    <property type="match status" value="1"/>
</dbReference>
<dbReference type="InterPro" id="IPR016181">
    <property type="entry name" value="Acyl_CoA_acyltransferase"/>
</dbReference>
<dbReference type="GO" id="GO:0047961">
    <property type="term" value="F:glycine N-acyltransferase activity"/>
    <property type="evidence" value="ECO:0007669"/>
    <property type="project" value="InterPro"/>
</dbReference>
<dbReference type="GO" id="GO:0005739">
    <property type="term" value="C:mitochondrion"/>
    <property type="evidence" value="ECO:0007669"/>
    <property type="project" value="InterPro"/>
</dbReference>
<comment type="similarity">
    <text evidence="1">Belongs to the glycine N-acyltransferase family.</text>
</comment>
<dbReference type="PROSITE" id="PS51186">
    <property type="entry name" value="GNAT"/>
    <property type="match status" value="1"/>
</dbReference>
<keyword evidence="1" id="KW-0012">Acyltransferase</keyword>
<keyword evidence="4" id="KW-1185">Reference proteome</keyword>
<dbReference type="InterPro" id="IPR010313">
    <property type="entry name" value="Glycine_N-acyltransferase"/>
</dbReference>
<evidence type="ECO:0000313" key="4">
    <source>
        <dbReference type="Proteomes" id="UP000838756"/>
    </source>
</evidence>
<organism evidence="3 4">
    <name type="scientific">Pararge aegeria aegeria</name>
    <dbReference type="NCBI Taxonomy" id="348720"/>
    <lineage>
        <taxon>Eukaryota</taxon>
        <taxon>Metazoa</taxon>
        <taxon>Ecdysozoa</taxon>
        <taxon>Arthropoda</taxon>
        <taxon>Hexapoda</taxon>
        <taxon>Insecta</taxon>
        <taxon>Pterygota</taxon>
        <taxon>Neoptera</taxon>
        <taxon>Endopterygota</taxon>
        <taxon>Lepidoptera</taxon>
        <taxon>Glossata</taxon>
        <taxon>Ditrysia</taxon>
        <taxon>Papilionoidea</taxon>
        <taxon>Nymphalidae</taxon>
        <taxon>Satyrinae</taxon>
        <taxon>Satyrini</taxon>
        <taxon>Parargina</taxon>
        <taxon>Pararge</taxon>
    </lineage>
</organism>
<dbReference type="AlphaFoldDB" id="A0A8S4RXL9"/>
<dbReference type="InterPro" id="IPR000182">
    <property type="entry name" value="GNAT_dom"/>
</dbReference>
<dbReference type="Pfam" id="PF08445">
    <property type="entry name" value="FR47"/>
    <property type="match status" value="1"/>
</dbReference>
<gene>
    <name evidence="3" type="primary">jg9086</name>
    <name evidence="3" type="ORF">PAEG_LOCUS18348</name>
</gene>
<evidence type="ECO:0000256" key="1">
    <source>
        <dbReference type="RuleBase" id="RU368002"/>
    </source>
</evidence>
<keyword evidence="1" id="KW-0808">Transferase</keyword>
<comment type="caution">
    <text evidence="3">The sequence shown here is derived from an EMBL/GenBank/DDBJ whole genome shotgun (WGS) entry which is preliminary data.</text>
</comment>
<dbReference type="PANTHER" id="PTHR15298">
    <property type="entry name" value="L-COA N-ACYLTRANSFERASE-RELATED"/>
    <property type="match status" value="1"/>
</dbReference>
<evidence type="ECO:0000313" key="3">
    <source>
        <dbReference type="EMBL" id="CAH2241970.1"/>
    </source>
</evidence>